<accession>A0ABS0ADC2</accession>
<proteinExistence type="predicted"/>
<gene>
    <name evidence="4" type="ORF">ISO4_00726</name>
</gene>
<dbReference type="Pfam" id="PF13505">
    <property type="entry name" value="OMP_b-brl"/>
    <property type="match status" value="1"/>
</dbReference>
<evidence type="ECO:0000259" key="3">
    <source>
        <dbReference type="Pfam" id="PF13505"/>
    </source>
</evidence>
<feature type="signal peptide" evidence="2">
    <location>
        <begin position="1"/>
        <end position="25"/>
    </location>
</feature>
<comment type="caution">
    <text evidence="4">The sequence shown here is derived from an EMBL/GenBank/DDBJ whole genome shotgun (WGS) entry which is preliminary data.</text>
</comment>
<organism evidence="4 5">
    <name type="scientific">Alloalcanivorax venustensis ISO4</name>
    <dbReference type="NCBI Taxonomy" id="1177184"/>
    <lineage>
        <taxon>Bacteria</taxon>
        <taxon>Pseudomonadati</taxon>
        <taxon>Pseudomonadota</taxon>
        <taxon>Gammaproteobacteria</taxon>
        <taxon>Oceanospirillales</taxon>
        <taxon>Alcanivoracaceae</taxon>
        <taxon>Alloalcanivorax</taxon>
    </lineage>
</organism>
<dbReference type="Proteomes" id="UP000644441">
    <property type="component" value="Unassembled WGS sequence"/>
</dbReference>
<evidence type="ECO:0000313" key="5">
    <source>
        <dbReference type="Proteomes" id="UP000644441"/>
    </source>
</evidence>
<reference evidence="4 5" key="1">
    <citation type="submission" date="2012-09" db="EMBL/GenBank/DDBJ databases">
        <title>Genome Sequence of alkane-degrading Bacterium Alcanivorax venustensis ISO4.</title>
        <authorList>
            <person name="Lai Q."/>
            <person name="Shao Z."/>
        </authorList>
    </citation>
    <scope>NUCLEOTIDE SEQUENCE [LARGE SCALE GENOMIC DNA]</scope>
    <source>
        <strain evidence="4 5">ISO4</strain>
    </source>
</reference>
<keyword evidence="5" id="KW-1185">Reference proteome</keyword>
<evidence type="ECO:0000256" key="1">
    <source>
        <dbReference type="ARBA" id="ARBA00022729"/>
    </source>
</evidence>
<protein>
    <recommendedName>
        <fullName evidence="3">Outer membrane protein beta-barrel domain-containing protein</fullName>
    </recommendedName>
</protein>
<name>A0ABS0ADC2_9GAMM</name>
<evidence type="ECO:0000256" key="2">
    <source>
        <dbReference type="SAM" id="SignalP"/>
    </source>
</evidence>
<keyword evidence="1 2" id="KW-0732">Signal</keyword>
<evidence type="ECO:0000313" key="4">
    <source>
        <dbReference type="EMBL" id="MBF5052124.1"/>
    </source>
</evidence>
<dbReference type="EMBL" id="ARXR01000004">
    <property type="protein sequence ID" value="MBF5052124.1"/>
    <property type="molecule type" value="Genomic_DNA"/>
</dbReference>
<feature type="chain" id="PRO_5045873588" description="Outer membrane protein beta-barrel domain-containing protein" evidence="2">
    <location>
        <begin position="26"/>
        <end position="202"/>
    </location>
</feature>
<feature type="domain" description="Outer membrane protein beta-barrel" evidence="3">
    <location>
        <begin position="12"/>
        <end position="166"/>
    </location>
</feature>
<dbReference type="InterPro" id="IPR027385">
    <property type="entry name" value="Beta-barrel_OMP"/>
</dbReference>
<sequence>MEMLKKTLMASAIAAASLASINAQAQSQQTTPVRDNGFSYTYGQFGYDNWDYDNGPDVDVLSGEGSFALDEHLFLRGGASFYDGDYDSPGSDDVDGNRLYVGAGFHTPLQRGLDLVGTADVIRDDNDFNDEEWGYAVSGGLRHQTTEVLELSGGVLYEDIYDGNFGVYGQGLVNLNRAWDVGARVAFTDDSDNIGVFGRYNF</sequence>